<dbReference type="SMART" id="SM00382">
    <property type="entry name" value="AAA"/>
    <property type="match status" value="1"/>
</dbReference>
<keyword evidence="3 7" id="KW-0547">Nucleotide-binding</keyword>
<evidence type="ECO:0000259" key="10">
    <source>
        <dbReference type="SMART" id="SM00760"/>
    </source>
</evidence>
<evidence type="ECO:0000256" key="8">
    <source>
        <dbReference type="RuleBase" id="RU004227"/>
    </source>
</evidence>
<dbReference type="PANTHER" id="PTHR30050">
    <property type="entry name" value="CHROMOSOMAL REPLICATION INITIATOR PROTEIN DNAA"/>
    <property type="match status" value="1"/>
</dbReference>
<comment type="similarity">
    <text evidence="8">Belongs to the DnaA family.</text>
</comment>
<comment type="function">
    <text evidence="7">Plays an essential role in the initiation and regulation of chromosomal replication. ATP-DnaA binds to the origin of replication (oriC) to initiate formation of the DNA replication initiation complex once per cell cycle. Binds the DnaA box (a 9 base pair repeat at the origin) and separates the double-stranded (ds)DNA. Forms a right-handed helical filament on oriC DNA; dsDNA binds to the exterior of the filament while single-stranded (ss)DNA is stabiized in the filament's interior. The ATP-DnaA-oriC complex binds and stabilizes one strand of the AT-rich DNA unwinding element (DUE), permitting loading of DNA polymerase. After initiation quickly degrades to an ADP-DnaA complex that is not apt for DNA replication. Binds acidic phospholipids.</text>
</comment>
<dbReference type="GO" id="GO:0005524">
    <property type="term" value="F:ATP binding"/>
    <property type="evidence" value="ECO:0007669"/>
    <property type="project" value="UniProtKB-KW"/>
</dbReference>
<dbReference type="PANTHER" id="PTHR30050:SF2">
    <property type="entry name" value="CHROMOSOMAL REPLICATION INITIATOR PROTEIN DNAA"/>
    <property type="match status" value="1"/>
</dbReference>
<dbReference type="CDD" id="cd06571">
    <property type="entry name" value="Bac_DnaA_C"/>
    <property type="match status" value="1"/>
</dbReference>
<evidence type="ECO:0000313" key="11">
    <source>
        <dbReference type="EMBL" id="EGF23199.1"/>
    </source>
</evidence>
<feature type="domain" description="Chromosomal replication initiator DnaA C-terminal" evidence="10">
    <location>
        <begin position="475"/>
        <end position="544"/>
    </location>
</feature>
<dbReference type="Pfam" id="PF00308">
    <property type="entry name" value="Bac_DnaA"/>
    <property type="match status" value="1"/>
</dbReference>
<sequence>MSKEITTSDIQTTEHDMSDAYSLWQDVINLFREDGYIPSVIAMLEKCTLVSFTHNVLTISTSLNFAYKKLTTHKDAIVAKMEEAAFEPISLQILFKPFNNDVLNESNTAHVNNQTYVVQTSQESATTQPSHQVKTDEPTVQNANEASDKLINVQTQITKDELDKLESQDNVLIDQYFDQMKTSHMERLNRDHKIISFETGQVENTVQSEIDSKLTFDRFVQGEENQLAYQAANQVACGSCNQSYNPLFIYGKSGLGKTHLLRAIQNYIIKNDPTRTCAYKTATEFIEEYTLAWQKSPLERNALARSYKNIDVLIIDDIQNMRTAAGTIKFFFDTFNSLISNGKQIVCAADRSPQELQLGESKFDERETSRMDSGITISIQVPNYELKLNLINNFYKYIRHDAEVEHLLIDFGTITEEQRMYMAKIAGSNIRVIEGFVQTCLINAGKRKKEGRIFSNNDIAQIAATKWKPRQHIPTIEEIQKCIEDTYHISHNDLVGDHRNKELTEPRHICIWLARELTDITLADIGQKFGNRTHATIKHSIAIIEKKKKDRVFYDQLQKLKDILTKE</sequence>
<dbReference type="AlphaFoldDB" id="F1T5R5"/>
<dbReference type="PRINTS" id="PR00051">
    <property type="entry name" value="DNAA"/>
</dbReference>
<keyword evidence="5" id="KW-0446">Lipid-binding</keyword>
<keyword evidence="2 7" id="KW-0235">DNA replication</keyword>
<evidence type="ECO:0000256" key="7">
    <source>
        <dbReference type="RuleBase" id="RU000577"/>
    </source>
</evidence>
<keyword evidence="4 7" id="KW-0067">ATP-binding</keyword>
<reference evidence="11 12" key="1">
    <citation type="submission" date="2011-02" db="EMBL/GenBank/DDBJ databases">
        <authorList>
            <person name="Muzny D."/>
            <person name="Qin X."/>
            <person name="Buhay C."/>
            <person name="Dugan-Rocha S."/>
            <person name="Ding Y."/>
            <person name="Chen G."/>
            <person name="Hawes A."/>
            <person name="Holder M."/>
            <person name="Jhangiani S."/>
            <person name="Johnson A."/>
            <person name="Khan Z."/>
            <person name="Li Z."/>
            <person name="Liu W."/>
            <person name="Liu X."/>
            <person name="Perez L."/>
            <person name="Shen H."/>
            <person name="Wang Q."/>
            <person name="Watt J."/>
            <person name="Xi L."/>
            <person name="Xin Y."/>
            <person name="Zhou J."/>
            <person name="Deng J."/>
            <person name="Jiang H."/>
            <person name="Liu Y."/>
            <person name="Qu J."/>
            <person name="Song X.-Z."/>
            <person name="Zhang L."/>
            <person name="Villasana D."/>
            <person name="Johnson A."/>
            <person name="Liu J."/>
            <person name="Liyanage D."/>
            <person name="Lorensuhewa L."/>
            <person name="Robinson T."/>
            <person name="Song A."/>
            <person name="Song B.-B."/>
            <person name="Dinh H."/>
            <person name="Thornton R."/>
            <person name="Coyle M."/>
            <person name="Francisco L."/>
            <person name="Jackson L."/>
            <person name="Javaid M."/>
            <person name="Korchina V."/>
            <person name="Kovar C."/>
            <person name="Mata R."/>
            <person name="Mathew T."/>
            <person name="Ngo R."/>
            <person name="Nguyen L."/>
            <person name="Nguyen N."/>
            <person name="Okwuonu G."/>
            <person name="Ongeri F."/>
            <person name="Pham C."/>
            <person name="Simmons D."/>
            <person name="Wilczek-Boney K."/>
            <person name="Hale W."/>
            <person name="Jakkamsetti A."/>
            <person name="Pham P."/>
            <person name="Ruth R."/>
            <person name="San Lucas F."/>
            <person name="Warren J."/>
            <person name="Zhang J."/>
            <person name="Zhao Z."/>
            <person name="Zhou C."/>
            <person name="Zhu D."/>
            <person name="Lee S."/>
            <person name="Bess C."/>
            <person name="Blankenburg K."/>
            <person name="Forbes L."/>
            <person name="Fu Q."/>
            <person name="Gubbala S."/>
            <person name="Hirani K."/>
            <person name="Jayaseelan J.C."/>
            <person name="Lara F."/>
            <person name="Munidasa M."/>
            <person name="Palculict T."/>
            <person name="Patil S."/>
            <person name="Pu L.-L."/>
            <person name="Saada N."/>
            <person name="Tang L."/>
            <person name="Weissenberger G."/>
            <person name="Zhu Y."/>
            <person name="Hemphill L."/>
            <person name="Shang Y."/>
            <person name="Youmans B."/>
            <person name="Ayvaz T."/>
            <person name="Ross M."/>
            <person name="Santibanez J."/>
            <person name="Aqrawi P."/>
            <person name="Gross S."/>
            <person name="Joshi V."/>
            <person name="Fowler G."/>
            <person name="Nazareth L."/>
            <person name="Reid J."/>
            <person name="Worley K."/>
            <person name="Petrosino J."/>
            <person name="Highlander S."/>
            <person name="Gibbs R."/>
        </authorList>
    </citation>
    <scope>NUCLEOTIDE SEQUENCE [LARGE SCALE GENOMIC DNA]</scope>
    <source>
        <strain evidence="11 12">DSM 15829</strain>
    </source>
</reference>
<dbReference type="InterPro" id="IPR020591">
    <property type="entry name" value="Chromosome_initiator_DnaA-like"/>
</dbReference>
<feature type="domain" description="AAA+ ATPase" evidence="9">
    <location>
        <begin position="243"/>
        <end position="385"/>
    </location>
</feature>
<dbReference type="GO" id="GO:0003688">
    <property type="term" value="F:DNA replication origin binding"/>
    <property type="evidence" value="ECO:0007669"/>
    <property type="project" value="InterPro"/>
</dbReference>
<evidence type="ECO:0000256" key="5">
    <source>
        <dbReference type="ARBA" id="ARBA00023121"/>
    </source>
</evidence>
<dbReference type="InterPro" id="IPR010921">
    <property type="entry name" value="Trp_repressor/repl_initiator"/>
</dbReference>
<evidence type="ECO:0000256" key="3">
    <source>
        <dbReference type="ARBA" id="ARBA00022741"/>
    </source>
</evidence>
<name>F1T5R5_9ACTN</name>
<evidence type="ECO:0000259" key="9">
    <source>
        <dbReference type="SMART" id="SM00382"/>
    </source>
</evidence>
<dbReference type="EMBL" id="ACGK02000001">
    <property type="protein sequence ID" value="EGF23199.1"/>
    <property type="molecule type" value="Genomic_DNA"/>
</dbReference>
<dbReference type="SUPFAM" id="SSF48295">
    <property type="entry name" value="TrpR-like"/>
    <property type="match status" value="1"/>
</dbReference>
<evidence type="ECO:0000256" key="4">
    <source>
        <dbReference type="ARBA" id="ARBA00022840"/>
    </source>
</evidence>
<dbReference type="Gene3D" id="3.40.50.300">
    <property type="entry name" value="P-loop containing nucleotide triphosphate hydrolases"/>
    <property type="match status" value="1"/>
</dbReference>
<dbReference type="CDD" id="cd00009">
    <property type="entry name" value="AAA"/>
    <property type="match status" value="1"/>
</dbReference>
<evidence type="ECO:0000256" key="1">
    <source>
        <dbReference type="ARBA" id="ARBA00022490"/>
    </source>
</evidence>
<dbReference type="Pfam" id="PF08299">
    <property type="entry name" value="Bac_DnaA_C"/>
    <property type="match status" value="1"/>
</dbReference>
<dbReference type="OrthoDB" id="9807019at2"/>
<evidence type="ECO:0000256" key="6">
    <source>
        <dbReference type="ARBA" id="ARBA00023125"/>
    </source>
</evidence>
<dbReference type="GO" id="GO:0006270">
    <property type="term" value="P:DNA replication initiation"/>
    <property type="evidence" value="ECO:0007669"/>
    <property type="project" value="InterPro"/>
</dbReference>
<dbReference type="eggNOG" id="COG0593">
    <property type="taxonomic scope" value="Bacteria"/>
</dbReference>
<dbReference type="GO" id="GO:0005886">
    <property type="term" value="C:plasma membrane"/>
    <property type="evidence" value="ECO:0007669"/>
    <property type="project" value="TreeGrafter"/>
</dbReference>
<dbReference type="InterPro" id="IPR003593">
    <property type="entry name" value="AAA+_ATPase"/>
</dbReference>
<keyword evidence="6 7" id="KW-0238">DNA-binding</keyword>
<keyword evidence="12" id="KW-1185">Reference proteome</keyword>
<dbReference type="InterPro" id="IPR018312">
    <property type="entry name" value="Chromosome_initiator_DnaA_CS"/>
</dbReference>
<dbReference type="SUPFAM" id="SSF52540">
    <property type="entry name" value="P-loop containing nucleoside triphosphate hydrolases"/>
    <property type="match status" value="1"/>
</dbReference>
<evidence type="ECO:0000313" key="12">
    <source>
        <dbReference type="Proteomes" id="UP000005947"/>
    </source>
</evidence>
<dbReference type="InterPro" id="IPR013159">
    <property type="entry name" value="DnaA_C"/>
</dbReference>
<accession>F1T5R5</accession>
<dbReference type="InterPro" id="IPR027417">
    <property type="entry name" value="P-loop_NTPase"/>
</dbReference>
<dbReference type="SMART" id="SM00760">
    <property type="entry name" value="Bac_DnaA_C"/>
    <property type="match status" value="1"/>
</dbReference>
<keyword evidence="1" id="KW-0963">Cytoplasm</keyword>
<comment type="caution">
    <text evidence="11">The sequence shown here is derived from an EMBL/GenBank/DDBJ whole genome shotgun (WGS) entry which is preliminary data.</text>
</comment>
<organism evidence="11 12">
    <name type="scientific">Fannyhessea vaginae DSM 15829</name>
    <dbReference type="NCBI Taxonomy" id="525256"/>
    <lineage>
        <taxon>Bacteria</taxon>
        <taxon>Bacillati</taxon>
        <taxon>Actinomycetota</taxon>
        <taxon>Coriobacteriia</taxon>
        <taxon>Coriobacteriales</taxon>
        <taxon>Atopobiaceae</taxon>
        <taxon>Fannyhessea</taxon>
    </lineage>
</organism>
<dbReference type="Gene3D" id="1.10.1750.10">
    <property type="match status" value="1"/>
</dbReference>
<dbReference type="GO" id="GO:0006275">
    <property type="term" value="P:regulation of DNA replication"/>
    <property type="evidence" value="ECO:0007669"/>
    <property type="project" value="InterPro"/>
</dbReference>
<dbReference type="Proteomes" id="UP000005947">
    <property type="component" value="Unassembled WGS sequence"/>
</dbReference>
<protein>
    <recommendedName>
        <fullName evidence="7">Chromosomal replication initiator protein DnaA</fullName>
    </recommendedName>
</protein>
<dbReference type="RefSeq" id="WP_006302256.1">
    <property type="nucleotide sequence ID" value="NZ_ACGK02000001.1"/>
</dbReference>
<dbReference type="GO" id="GO:0008289">
    <property type="term" value="F:lipid binding"/>
    <property type="evidence" value="ECO:0007669"/>
    <property type="project" value="UniProtKB-KW"/>
</dbReference>
<dbReference type="PROSITE" id="PS01008">
    <property type="entry name" value="DNAA"/>
    <property type="match status" value="1"/>
</dbReference>
<evidence type="ECO:0000256" key="2">
    <source>
        <dbReference type="ARBA" id="ARBA00022705"/>
    </source>
</evidence>
<dbReference type="GeneID" id="93210899"/>
<proteinExistence type="inferred from homology"/>
<gene>
    <name evidence="11" type="ORF">HMPREF0091_10146</name>
</gene>
<dbReference type="InterPro" id="IPR013317">
    <property type="entry name" value="DnaA_dom"/>
</dbReference>